<protein>
    <submittedName>
        <fullName evidence="1">Uncharacterized protein</fullName>
    </submittedName>
</protein>
<organism evidence="1 2">
    <name type="scientific">Pontibaca salina</name>
    <dbReference type="NCBI Taxonomy" id="2795731"/>
    <lineage>
        <taxon>Bacteria</taxon>
        <taxon>Pseudomonadati</taxon>
        <taxon>Pseudomonadota</taxon>
        <taxon>Alphaproteobacteria</taxon>
        <taxon>Rhodobacterales</taxon>
        <taxon>Roseobacteraceae</taxon>
        <taxon>Pontibaca</taxon>
    </lineage>
</organism>
<comment type="caution">
    <text evidence="1">The sequence shown here is derived from an EMBL/GenBank/DDBJ whole genome shotgun (WGS) entry which is preliminary data.</text>
</comment>
<dbReference type="EMBL" id="JAEIJD010000016">
    <property type="protein sequence ID" value="MBI6630914.1"/>
    <property type="molecule type" value="Genomic_DNA"/>
</dbReference>
<evidence type="ECO:0000313" key="2">
    <source>
        <dbReference type="Proteomes" id="UP000613255"/>
    </source>
</evidence>
<proteinExistence type="predicted"/>
<name>A0A934M4H5_9RHOB</name>
<reference evidence="1" key="1">
    <citation type="submission" date="2020-12" db="EMBL/GenBank/DDBJ databases">
        <title>Pontibaca salina gen. nov., sp. nov., isolated from marine sediment.</title>
        <authorList>
            <person name="Bo J."/>
            <person name="Wang S."/>
            <person name="Song X."/>
            <person name="Du Z."/>
        </authorList>
    </citation>
    <scope>NUCLEOTIDE SEQUENCE</scope>
    <source>
        <strain evidence="1">S1109L</strain>
    </source>
</reference>
<keyword evidence="2" id="KW-1185">Reference proteome</keyword>
<gene>
    <name evidence="1" type="ORF">JAO82_13605</name>
</gene>
<accession>A0A934M4H5</accession>
<dbReference type="Proteomes" id="UP000613255">
    <property type="component" value="Unassembled WGS sequence"/>
</dbReference>
<evidence type="ECO:0000313" key="1">
    <source>
        <dbReference type="EMBL" id="MBI6630914.1"/>
    </source>
</evidence>
<dbReference type="AlphaFoldDB" id="A0A934M4H5"/>
<sequence length="113" mass="12331">MQIELNTTADVEGACRISFLVENRLGADLSEAVFETVLFDKDGAVERLTLFDLRDLPAGRPRVRQFQIDGLACGDIQRILFNGAHSCTGEGLDSGACMIDLNLTSRTEIELLG</sequence>